<evidence type="ECO:0000313" key="9">
    <source>
        <dbReference type="EMBL" id="MFC4584619.1"/>
    </source>
</evidence>
<proteinExistence type="inferred from homology"/>
<dbReference type="CDD" id="cd06261">
    <property type="entry name" value="TM_PBP2"/>
    <property type="match status" value="1"/>
</dbReference>
<dbReference type="PANTHER" id="PTHR30614:SF21">
    <property type="entry name" value="AMINO ACID ABC TRANSPORTER PERMEASE"/>
    <property type="match status" value="1"/>
</dbReference>
<feature type="transmembrane region" description="Helical" evidence="7">
    <location>
        <begin position="239"/>
        <end position="261"/>
    </location>
</feature>
<dbReference type="InterPro" id="IPR043429">
    <property type="entry name" value="ArtM/GltK/GlnP/TcyL/YhdX-like"/>
</dbReference>
<evidence type="ECO:0000259" key="8">
    <source>
        <dbReference type="PROSITE" id="PS50928"/>
    </source>
</evidence>
<dbReference type="Proteomes" id="UP001595891">
    <property type="component" value="Unassembled WGS sequence"/>
</dbReference>
<comment type="similarity">
    <text evidence="7">Belongs to the binding-protein-dependent transport system permease family.</text>
</comment>
<feature type="transmembrane region" description="Helical" evidence="7">
    <location>
        <begin position="140"/>
        <end position="164"/>
    </location>
</feature>
<feature type="transmembrane region" description="Helical" evidence="7">
    <location>
        <begin position="65"/>
        <end position="93"/>
    </location>
</feature>
<evidence type="ECO:0000256" key="3">
    <source>
        <dbReference type="ARBA" id="ARBA00022475"/>
    </source>
</evidence>
<accession>A0ABV9E8K7</accession>
<dbReference type="PANTHER" id="PTHR30614">
    <property type="entry name" value="MEMBRANE COMPONENT OF AMINO ACID ABC TRANSPORTER"/>
    <property type="match status" value="1"/>
</dbReference>
<evidence type="ECO:0000256" key="6">
    <source>
        <dbReference type="ARBA" id="ARBA00023136"/>
    </source>
</evidence>
<comment type="subcellular location">
    <subcellularLocation>
        <location evidence="1 7">Cell membrane</location>
        <topology evidence="1 7">Multi-pass membrane protein</topology>
    </subcellularLocation>
</comment>
<keyword evidence="6 7" id="KW-0472">Membrane</keyword>
<evidence type="ECO:0000313" key="10">
    <source>
        <dbReference type="Proteomes" id="UP001595891"/>
    </source>
</evidence>
<dbReference type="SUPFAM" id="SSF161098">
    <property type="entry name" value="MetI-like"/>
    <property type="match status" value="1"/>
</dbReference>
<dbReference type="EMBL" id="JBHSFN010000001">
    <property type="protein sequence ID" value="MFC4584619.1"/>
    <property type="molecule type" value="Genomic_DNA"/>
</dbReference>
<dbReference type="Pfam" id="PF00528">
    <property type="entry name" value="BPD_transp_1"/>
    <property type="match status" value="1"/>
</dbReference>
<keyword evidence="10" id="KW-1185">Reference proteome</keyword>
<keyword evidence="3" id="KW-1003">Cell membrane</keyword>
<dbReference type="RefSeq" id="WP_262847071.1">
    <property type="nucleotide sequence ID" value="NZ_JANZYP010000057.1"/>
</dbReference>
<evidence type="ECO:0000256" key="7">
    <source>
        <dbReference type="RuleBase" id="RU363032"/>
    </source>
</evidence>
<feature type="transmembrane region" description="Helical" evidence="7">
    <location>
        <begin position="114"/>
        <end position="134"/>
    </location>
</feature>
<protein>
    <submittedName>
        <fullName evidence="9">Amino acid ABC transporter permease</fullName>
    </submittedName>
</protein>
<keyword evidence="2 7" id="KW-0813">Transport</keyword>
<dbReference type="InterPro" id="IPR010065">
    <property type="entry name" value="AA_ABC_transptr_permease_3TM"/>
</dbReference>
<feature type="domain" description="ABC transmembrane type-1" evidence="8">
    <location>
        <begin position="69"/>
        <end position="257"/>
    </location>
</feature>
<dbReference type="PROSITE" id="PS50928">
    <property type="entry name" value="ABC_TM1"/>
    <property type="match status" value="1"/>
</dbReference>
<keyword evidence="4 7" id="KW-0812">Transmembrane</keyword>
<dbReference type="InterPro" id="IPR035906">
    <property type="entry name" value="MetI-like_sf"/>
</dbReference>
<dbReference type="NCBIfam" id="TIGR01726">
    <property type="entry name" value="HEQRo_perm_3TM"/>
    <property type="match status" value="1"/>
</dbReference>
<gene>
    <name evidence="9" type="ORF">ACFO8L_00945</name>
</gene>
<evidence type="ECO:0000256" key="5">
    <source>
        <dbReference type="ARBA" id="ARBA00022989"/>
    </source>
</evidence>
<feature type="transmembrane region" description="Helical" evidence="7">
    <location>
        <begin position="21"/>
        <end position="38"/>
    </location>
</feature>
<organism evidence="9 10">
    <name type="scientific">Sphaerisporangium corydalis</name>
    <dbReference type="NCBI Taxonomy" id="1441875"/>
    <lineage>
        <taxon>Bacteria</taxon>
        <taxon>Bacillati</taxon>
        <taxon>Actinomycetota</taxon>
        <taxon>Actinomycetes</taxon>
        <taxon>Streptosporangiales</taxon>
        <taxon>Streptosporangiaceae</taxon>
        <taxon>Sphaerisporangium</taxon>
    </lineage>
</organism>
<reference evidence="10" key="1">
    <citation type="journal article" date="2019" name="Int. J. Syst. Evol. Microbiol.">
        <title>The Global Catalogue of Microorganisms (GCM) 10K type strain sequencing project: providing services to taxonomists for standard genome sequencing and annotation.</title>
        <authorList>
            <consortium name="The Broad Institute Genomics Platform"/>
            <consortium name="The Broad Institute Genome Sequencing Center for Infectious Disease"/>
            <person name="Wu L."/>
            <person name="Ma J."/>
        </authorList>
    </citation>
    <scope>NUCLEOTIDE SEQUENCE [LARGE SCALE GENOMIC DNA]</scope>
    <source>
        <strain evidence="10">CCUG 49560</strain>
    </source>
</reference>
<sequence length="293" mass="31069">MSATSVLYDVPGPRARLRNNVLTLLSAIVILGIAYLLIKGLGDKGQLAAKLWTPFLQWDVWSGQIFTGLLGTLEAAALAAVLALIFGVVFGLGRLSDQAWIRVPSGAIVEFFRAIPLLLLIFFIQAGVATMSGYTIGVPAFVAVVVGLTLYNGSVLAEIFRAGVLSVPRGQSEAGYSLGLRKSGVMRLILLPQATTAMMPAIVSQMVVLLKDTALGWVIAYEELLNYGLKQIPANFGNLIPSAIVISLVYIAINLVLSYVANRLERRSRRSRRTTATVVTAPAAVGVSGGGGV</sequence>
<feature type="transmembrane region" description="Helical" evidence="7">
    <location>
        <begin position="185"/>
        <end position="208"/>
    </location>
</feature>
<evidence type="ECO:0000256" key="1">
    <source>
        <dbReference type="ARBA" id="ARBA00004651"/>
    </source>
</evidence>
<dbReference type="Gene3D" id="1.10.3720.10">
    <property type="entry name" value="MetI-like"/>
    <property type="match status" value="1"/>
</dbReference>
<name>A0ABV9E8K7_9ACTN</name>
<evidence type="ECO:0000256" key="4">
    <source>
        <dbReference type="ARBA" id="ARBA00022692"/>
    </source>
</evidence>
<evidence type="ECO:0000256" key="2">
    <source>
        <dbReference type="ARBA" id="ARBA00022448"/>
    </source>
</evidence>
<comment type="caution">
    <text evidence="9">The sequence shown here is derived from an EMBL/GenBank/DDBJ whole genome shotgun (WGS) entry which is preliminary data.</text>
</comment>
<keyword evidence="5 7" id="KW-1133">Transmembrane helix</keyword>
<dbReference type="InterPro" id="IPR000515">
    <property type="entry name" value="MetI-like"/>
</dbReference>